<evidence type="ECO:0000313" key="7">
    <source>
        <dbReference type="Proteomes" id="UP000398389"/>
    </source>
</evidence>
<evidence type="ECO:0000256" key="4">
    <source>
        <dbReference type="ARBA" id="ARBA00035264"/>
    </source>
</evidence>
<feature type="region of interest" description="Disordered" evidence="5">
    <location>
        <begin position="29"/>
        <end position="64"/>
    </location>
</feature>
<evidence type="ECO:0000256" key="3">
    <source>
        <dbReference type="ARBA" id="ARBA00023274"/>
    </source>
</evidence>
<dbReference type="GO" id="GO:0070181">
    <property type="term" value="F:small ribosomal subunit rRNA binding"/>
    <property type="evidence" value="ECO:0007669"/>
    <property type="project" value="TreeGrafter"/>
</dbReference>
<accession>A0A5E8BIY9</accession>
<feature type="compositionally biased region" description="Low complexity" evidence="5">
    <location>
        <begin position="52"/>
        <end position="61"/>
    </location>
</feature>
<keyword evidence="3" id="KW-0687">Ribonucleoprotein</keyword>
<dbReference type="RefSeq" id="XP_031853739.1">
    <property type="nucleotide sequence ID" value="XM_031997848.1"/>
</dbReference>
<evidence type="ECO:0000256" key="1">
    <source>
        <dbReference type="ARBA" id="ARBA00005589"/>
    </source>
</evidence>
<organism evidence="6 7">
    <name type="scientific">Magnusiomyces paraingens</name>
    <dbReference type="NCBI Taxonomy" id="2606893"/>
    <lineage>
        <taxon>Eukaryota</taxon>
        <taxon>Fungi</taxon>
        <taxon>Dikarya</taxon>
        <taxon>Ascomycota</taxon>
        <taxon>Saccharomycotina</taxon>
        <taxon>Dipodascomycetes</taxon>
        <taxon>Dipodascales</taxon>
        <taxon>Dipodascaceae</taxon>
        <taxon>Magnusiomyces</taxon>
    </lineage>
</organism>
<dbReference type="InterPro" id="IPR036870">
    <property type="entry name" value="Ribosomal_bS18_sf"/>
</dbReference>
<dbReference type="GO" id="GO:0003735">
    <property type="term" value="F:structural constituent of ribosome"/>
    <property type="evidence" value="ECO:0007669"/>
    <property type="project" value="InterPro"/>
</dbReference>
<dbReference type="PANTHER" id="PTHR13479">
    <property type="entry name" value="30S RIBOSOMAL PROTEIN S18"/>
    <property type="match status" value="1"/>
</dbReference>
<dbReference type="GeneID" id="43581948"/>
<dbReference type="AlphaFoldDB" id="A0A5E8BIY9"/>
<dbReference type="GO" id="GO:0005763">
    <property type="term" value="C:mitochondrial small ribosomal subunit"/>
    <property type="evidence" value="ECO:0007669"/>
    <property type="project" value="TreeGrafter"/>
</dbReference>
<gene>
    <name evidence="6" type="ORF">SAPINGB_P003130</name>
</gene>
<dbReference type="SUPFAM" id="SSF46911">
    <property type="entry name" value="Ribosomal protein S18"/>
    <property type="match status" value="1"/>
</dbReference>
<dbReference type="InterPro" id="IPR001648">
    <property type="entry name" value="Ribosomal_bS18"/>
</dbReference>
<dbReference type="GO" id="GO:0032543">
    <property type="term" value="P:mitochondrial translation"/>
    <property type="evidence" value="ECO:0007669"/>
    <property type="project" value="TreeGrafter"/>
</dbReference>
<dbReference type="EMBL" id="CABVLU010000002">
    <property type="protein sequence ID" value="VVT51540.1"/>
    <property type="molecule type" value="Genomic_DNA"/>
</dbReference>
<comment type="similarity">
    <text evidence="1">Belongs to the bacterial ribosomal protein bS18 family.</text>
</comment>
<dbReference type="OrthoDB" id="21463at2759"/>
<sequence>MFPVTRSLKNSVQKTAISARFFSSSIIGLNQDTKPSKPKQPEEGKNKKTFKTRSTSRNTSSDTLKTSLAYTQKIDGSNSSAPVFEIDPLLYPRFESTQTYDPFDFSLTSVKMKLQANYNGPVSERSFGDIKDPLDLWKRPDILNEFVTHNGKIVQGAVVGNKGKTHKRISKAIRRSRAAGLMPYFHKSSLFQ</sequence>
<name>A0A5E8BIY9_9ASCO</name>
<evidence type="ECO:0000256" key="5">
    <source>
        <dbReference type="SAM" id="MobiDB-lite"/>
    </source>
</evidence>
<protein>
    <recommendedName>
        <fullName evidence="4">Small ribosomal subunit protein bS18m</fullName>
    </recommendedName>
</protein>
<keyword evidence="2" id="KW-0689">Ribosomal protein</keyword>
<proteinExistence type="inferred from homology"/>
<dbReference type="PANTHER" id="PTHR13479:SF40">
    <property type="entry name" value="SMALL RIBOSOMAL SUBUNIT PROTEIN BS18M"/>
    <property type="match status" value="1"/>
</dbReference>
<evidence type="ECO:0000313" key="6">
    <source>
        <dbReference type="EMBL" id="VVT51540.1"/>
    </source>
</evidence>
<dbReference type="Gene3D" id="4.10.640.10">
    <property type="entry name" value="Ribosomal protein S18"/>
    <property type="match status" value="1"/>
</dbReference>
<dbReference type="Pfam" id="PF01084">
    <property type="entry name" value="Ribosomal_S18"/>
    <property type="match status" value="1"/>
</dbReference>
<dbReference type="Proteomes" id="UP000398389">
    <property type="component" value="Unassembled WGS sequence"/>
</dbReference>
<reference evidence="6 7" key="1">
    <citation type="submission" date="2019-09" db="EMBL/GenBank/DDBJ databases">
        <authorList>
            <person name="Brejova B."/>
        </authorList>
    </citation>
    <scope>NUCLEOTIDE SEQUENCE [LARGE SCALE GENOMIC DNA]</scope>
</reference>
<keyword evidence="7" id="KW-1185">Reference proteome</keyword>
<evidence type="ECO:0000256" key="2">
    <source>
        <dbReference type="ARBA" id="ARBA00022980"/>
    </source>
</evidence>
<dbReference type="PRINTS" id="PR00974">
    <property type="entry name" value="RIBOSOMALS18"/>
</dbReference>